<dbReference type="FunFam" id="3.40.50.720:FF:000074">
    <property type="entry name" value="Retinol dehydrogenase type 1"/>
    <property type="match status" value="1"/>
</dbReference>
<reference evidence="5" key="1">
    <citation type="thesis" date="2020" institute="ProQuest LLC" country="789 East Eisenhower Parkway, Ann Arbor, MI, USA">
        <title>Comparative Genomics and Chromosome Evolution.</title>
        <authorList>
            <person name="Mudd A.B."/>
        </authorList>
    </citation>
    <scope>NUCLEOTIDE SEQUENCE</scope>
    <source>
        <strain evidence="5">HN-11 Male</strain>
        <tissue evidence="5">Kidney and liver</tissue>
    </source>
</reference>
<feature type="transmembrane region" description="Helical" evidence="3">
    <location>
        <begin position="6"/>
        <end position="26"/>
    </location>
</feature>
<evidence type="ECO:0000259" key="4">
    <source>
        <dbReference type="SMART" id="SM00822"/>
    </source>
</evidence>
<dbReference type="Pfam" id="PF00106">
    <property type="entry name" value="adh_short"/>
    <property type="match status" value="1"/>
</dbReference>
<evidence type="ECO:0000256" key="3">
    <source>
        <dbReference type="SAM" id="Phobius"/>
    </source>
</evidence>
<evidence type="ECO:0000256" key="1">
    <source>
        <dbReference type="ARBA" id="ARBA00006484"/>
    </source>
</evidence>
<keyword evidence="3" id="KW-1133">Transmembrane helix</keyword>
<feature type="domain" description="Ketoreductase" evidence="4">
    <location>
        <begin position="85"/>
        <end position="265"/>
    </location>
</feature>
<comment type="caution">
    <text evidence="5">The sequence shown here is derived from an EMBL/GenBank/DDBJ whole genome shotgun (WGS) entry which is preliminary data.</text>
</comment>
<keyword evidence="3" id="KW-0812">Transmembrane</keyword>
<dbReference type="GO" id="GO:0008202">
    <property type="term" value="P:steroid metabolic process"/>
    <property type="evidence" value="ECO:0007669"/>
    <property type="project" value="TreeGrafter"/>
</dbReference>
<dbReference type="InterPro" id="IPR020904">
    <property type="entry name" value="Sc_DH/Rdtase_CS"/>
</dbReference>
<sequence length="390" mass="43416">MVQCDSALSYVVLSALFTGLVLHKLIRNKVKIENAAVSCLLSLLLLEIICCCVLCSRLGLTLFIVACALYYVSIPVQRMLTAEDKRVLITGCDSGLGHALAKYLDELGVLVYAGVLDKKGQGAEELRRVCSPRLRLVQLDVTNPGQIKTAYNEVRSQLHDAGLWGIVHNAGVLGYMADAELLPISVYKQCMDVNFIGVVQVTKMFMPLLRKAKGRLVTISSMAGHTPIPGFAAYAASKAALTMFSAVMRQDLLKWGVKVSAIHPSGFKTNIFGSREHWSSQDQKILENIMPDVKEDYGEEYLASLKDLHHTMSTYTSPDLSPVLEDVCHALLSREPYFSYTPGRCAYLIPCLFRYFPLWVYDNFAKQTFQIHRNILPRSLKISKANTKID</sequence>
<keyword evidence="3" id="KW-0472">Membrane</keyword>
<feature type="transmembrane region" description="Helical" evidence="3">
    <location>
        <begin position="38"/>
        <end position="71"/>
    </location>
</feature>
<dbReference type="PRINTS" id="PR00081">
    <property type="entry name" value="GDHRDH"/>
</dbReference>
<protein>
    <recommendedName>
        <fullName evidence="4">Ketoreductase domain-containing protein</fullName>
    </recommendedName>
</protein>
<keyword evidence="2" id="KW-0560">Oxidoreductase</keyword>
<dbReference type="InterPro" id="IPR057326">
    <property type="entry name" value="KR_dom"/>
</dbReference>
<dbReference type="InterPro" id="IPR036291">
    <property type="entry name" value="NAD(P)-bd_dom_sf"/>
</dbReference>
<dbReference type="GO" id="GO:0004303">
    <property type="term" value="F:estradiol 17-beta-dehydrogenase [NAD(P)+] activity"/>
    <property type="evidence" value="ECO:0007669"/>
    <property type="project" value="TreeGrafter"/>
</dbReference>
<dbReference type="AlphaFoldDB" id="A0A8J6ETQ4"/>
<accession>A0A8J6ETQ4</accession>
<keyword evidence="6" id="KW-1185">Reference proteome</keyword>
<dbReference type="Gene3D" id="3.40.50.720">
    <property type="entry name" value="NAD(P)-binding Rossmann-like Domain"/>
    <property type="match status" value="1"/>
</dbReference>
<comment type="similarity">
    <text evidence="1">Belongs to the short-chain dehydrogenases/reductases (SDR) family.</text>
</comment>
<evidence type="ECO:0000313" key="5">
    <source>
        <dbReference type="EMBL" id="KAG9474925.1"/>
    </source>
</evidence>
<dbReference type="Proteomes" id="UP000770717">
    <property type="component" value="Unassembled WGS sequence"/>
</dbReference>
<dbReference type="SUPFAM" id="SSF51735">
    <property type="entry name" value="NAD(P)-binding Rossmann-fold domains"/>
    <property type="match status" value="1"/>
</dbReference>
<name>A0A8J6ETQ4_ELECQ</name>
<evidence type="ECO:0000256" key="2">
    <source>
        <dbReference type="ARBA" id="ARBA00023002"/>
    </source>
</evidence>
<dbReference type="SMART" id="SM00822">
    <property type="entry name" value="PKS_KR"/>
    <property type="match status" value="1"/>
</dbReference>
<gene>
    <name evidence="5" type="ORF">GDO78_003408</name>
</gene>
<dbReference type="OrthoDB" id="9876299at2759"/>
<dbReference type="PROSITE" id="PS00061">
    <property type="entry name" value="ADH_SHORT"/>
    <property type="match status" value="1"/>
</dbReference>
<evidence type="ECO:0000313" key="6">
    <source>
        <dbReference type="Proteomes" id="UP000770717"/>
    </source>
</evidence>
<organism evidence="5 6">
    <name type="scientific">Eleutherodactylus coqui</name>
    <name type="common">Puerto Rican coqui</name>
    <dbReference type="NCBI Taxonomy" id="57060"/>
    <lineage>
        <taxon>Eukaryota</taxon>
        <taxon>Metazoa</taxon>
        <taxon>Chordata</taxon>
        <taxon>Craniata</taxon>
        <taxon>Vertebrata</taxon>
        <taxon>Euteleostomi</taxon>
        <taxon>Amphibia</taxon>
        <taxon>Batrachia</taxon>
        <taxon>Anura</taxon>
        <taxon>Neobatrachia</taxon>
        <taxon>Hyloidea</taxon>
        <taxon>Eleutherodactylidae</taxon>
        <taxon>Eleutherodactylinae</taxon>
        <taxon>Eleutherodactylus</taxon>
        <taxon>Eleutherodactylus</taxon>
    </lineage>
</organism>
<dbReference type="PANTHER" id="PTHR43313">
    <property type="entry name" value="SHORT-CHAIN DEHYDROGENASE/REDUCTASE FAMILY 9C"/>
    <property type="match status" value="1"/>
</dbReference>
<dbReference type="GO" id="GO:0047035">
    <property type="term" value="F:testosterone dehydrogenase (NAD+) activity"/>
    <property type="evidence" value="ECO:0007669"/>
    <property type="project" value="TreeGrafter"/>
</dbReference>
<proteinExistence type="inferred from homology"/>
<dbReference type="EMBL" id="WNTK01000012">
    <property type="protein sequence ID" value="KAG9474925.1"/>
    <property type="molecule type" value="Genomic_DNA"/>
</dbReference>
<dbReference type="PANTHER" id="PTHR43313:SF3">
    <property type="entry name" value="17-BETA-HYDROXYSTEROID DEHYDROGENASE TYPE 2"/>
    <property type="match status" value="1"/>
</dbReference>
<dbReference type="InterPro" id="IPR002347">
    <property type="entry name" value="SDR_fam"/>
</dbReference>